<organism evidence="1 2">
    <name type="scientific">Funneliformis mosseae</name>
    <name type="common">Endomycorrhizal fungus</name>
    <name type="synonym">Glomus mosseae</name>
    <dbReference type="NCBI Taxonomy" id="27381"/>
    <lineage>
        <taxon>Eukaryota</taxon>
        <taxon>Fungi</taxon>
        <taxon>Fungi incertae sedis</taxon>
        <taxon>Mucoromycota</taxon>
        <taxon>Glomeromycotina</taxon>
        <taxon>Glomeromycetes</taxon>
        <taxon>Glomerales</taxon>
        <taxon>Glomeraceae</taxon>
        <taxon>Funneliformis</taxon>
    </lineage>
</organism>
<sequence>MEYFSSFFFRVNIYDESQRRYHDYGCFVIDRLLQEAFRSNNIKVTHRFCSYIYVDYKREDTLRDVLMTCKTWFQPFIKRLKKLDEEKRKRWKLNYNGYHSEDAVKNYLIDNIDKILPGFHYLVDYEWCIKKGYQYYDHYGVGDLVFGSEHGVYIRIETNCLNTNSTRSTRNVSKNKVKKQVKTYKESSEEKFVIKVIEASYINDTLKFIDDQDREIAKFIEYHYHNDRKWGILDVVHFFGDFNLTQRFLVVDASSIGVGHDTGEKLAHPRKAYQYYH</sequence>
<proteinExistence type="predicted"/>
<keyword evidence="2" id="KW-1185">Reference proteome</keyword>
<accession>A0A9N9G4C1</accession>
<comment type="caution">
    <text evidence="1">The sequence shown here is derived from an EMBL/GenBank/DDBJ whole genome shotgun (WGS) entry which is preliminary data.</text>
</comment>
<reference evidence="1" key="1">
    <citation type="submission" date="2021-06" db="EMBL/GenBank/DDBJ databases">
        <authorList>
            <person name="Kallberg Y."/>
            <person name="Tangrot J."/>
            <person name="Rosling A."/>
        </authorList>
    </citation>
    <scope>NUCLEOTIDE SEQUENCE</scope>
    <source>
        <strain evidence="1">87-6 pot B 2015</strain>
    </source>
</reference>
<dbReference type="EMBL" id="CAJVPP010001860">
    <property type="protein sequence ID" value="CAG8576483.1"/>
    <property type="molecule type" value="Genomic_DNA"/>
</dbReference>
<gene>
    <name evidence="1" type="ORF">FMOSSE_LOCUS7726</name>
</gene>
<dbReference type="AlphaFoldDB" id="A0A9N9G4C1"/>
<feature type="non-terminal residue" evidence="1">
    <location>
        <position position="277"/>
    </location>
</feature>
<evidence type="ECO:0000313" key="2">
    <source>
        <dbReference type="Proteomes" id="UP000789375"/>
    </source>
</evidence>
<name>A0A9N9G4C1_FUNMO</name>
<protein>
    <submittedName>
        <fullName evidence="1">6088_t:CDS:1</fullName>
    </submittedName>
</protein>
<evidence type="ECO:0000313" key="1">
    <source>
        <dbReference type="EMBL" id="CAG8576483.1"/>
    </source>
</evidence>
<dbReference type="Proteomes" id="UP000789375">
    <property type="component" value="Unassembled WGS sequence"/>
</dbReference>